<feature type="compositionally biased region" description="Acidic residues" evidence="1">
    <location>
        <begin position="110"/>
        <end position="122"/>
    </location>
</feature>
<feature type="compositionally biased region" description="Basic and acidic residues" evidence="1">
    <location>
        <begin position="362"/>
        <end position="373"/>
    </location>
</feature>
<reference evidence="2 3" key="1">
    <citation type="submission" date="2022-12" db="EMBL/GenBank/DDBJ databases">
        <title>Chromosome-level genome assembly of true bugs.</title>
        <authorList>
            <person name="Ma L."/>
            <person name="Li H."/>
        </authorList>
    </citation>
    <scope>NUCLEOTIDE SEQUENCE [LARGE SCALE GENOMIC DNA]</scope>
    <source>
        <strain evidence="2">Lab_2022b</strain>
    </source>
</reference>
<feature type="compositionally biased region" description="Basic and acidic residues" evidence="1">
    <location>
        <begin position="206"/>
        <end position="262"/>
    </location>
</feature>
<feature type="compositionally biased region" description="Polar residues" evidence="1">
    <location>
        <begin position="125"/>
        <end position="140"/>
    </location>
</feature>
<dbReference type="Proteomes" id="UP001461498">
    <property type="component" value="Unassembled WGS sequence"/>
</dbReference>
<comment type="caution">
    <text evidence="2">The sequence shown here is derived from an EMBL/GenBank/DDBJ whole genome shotgun (WGS) entry which is preliminary data.</text>
</comment>
<sequence>MLFLVSEVRMLACNVVEQWLAVVKAVNPQPSLVTVHPEVMDVNNQEVISVSKAHSTAGTSGKHLEQAPLDHNIPIYKITIRNGKKVLAEVISSERNNVPQIDNVIKSDDVEQEEEEDEDEVMEVSTTITVPENNMETASSDGGFKENSDANNDNSSDNEMDIVPVRKPARKTIRLSSDETPPPKIETVTKKTAGSRKVGPKKRVEKRAASPDYEIKSSTREKKKNISPDKKLKLDLKSREKIKEKNEKSSKDKQAQEDKDKAVLSLSKLITPSLEGIGKIPKKSDKKKDDDNLSSPTSEKDKAPHKKLAEPKKPPPKDPKKYNISIETRKGGEERPKTVKTFNSKFRSTGLEEPPPPPKGKKAIEKKDDEEKKPLKRSSPVKDVQVPEKKHKEKEEEKSDKSAAQPAPASTPSKPKSKSMILFSKYNKIFNYQKVIHYLFHLYLTVTTVIDRI</sequence>
<feature type="compositionally biased region" description="Low complexity" evidence="1">
    <location>
        <begin position="402"/>
        <end position="414"/>
    </location>
</feature>
<feature type="compositionally biased region" description="Basic and acidic residues" evidence="1">
    <location>
        <begin position="385"/>
        <end position="401"/>
    </location>
</feature>
<feature type="compositionally biased region" description="Basic and acidic residues" evidence="1">
    <location>
        <begin position="298"/>
        <end position="337"/>
    </location>
</feature>
<evidence type="ECO:0000313" key="3">
    <source>
        <dbReference type="Proteomes" id="UP001461498"/>
    </source>
</evidence>
<dbReference type="AlphaFoldDB" id="A0AAW1DHM8"/>
<dbReference type="EMBL" id="JAPXFL010000002">
    <property type="protein sequence ID" value="KAK9510484.1"/>
    <property type="molecule type" value="Genomic_DNA"/>
</dbReference>
<protein>
    <submittedName>
        <fullName evidence="2">Uncharacterized protein</fullName>
    </submittedName>
</protein>
<evidence type="ECO:0000313" key="2">
    <source>
        <dbReference type="EMBL" id="KAK9510484.1"/>
    </source>
</evidence>
<name>A0AAW1DHM8_9HEMI</name>
<gene>
    <name evidence="2" type="ORF">O3M35_005263</name>
</gene>
<keyword evidence="3" id="KW-1185">Reference proteome</keyword>
<feature type="region of interest" description="Disordered" evidence="1">
    <location>
        <begin position="107"/>
        <end position="418"/>
    </location>
</feature>
<proteinExistence type="predicted"/>
<organism evidence="2 3">
    <name type="scientific">Rhynocoris fuscipes</name>
    <dbReference type="NCBI Taxonomy" id="488301"/>
    <lineage>
        <taxon>Eukaryota</taxon>
        <taxon>Metazoa</taxon>
        <taxon>Ecdysozoa</taxon>
        <taxon>Arthropoda</taxon>
        <taxon>Hexapoda</taxon>
        <taxon>Insecta</taxon>
        <taxon>Pterygota</taxon>
        <taxon>Neoptera</taxon>
        <taxon>Paraneoptera</taxon>
        <taxon>Hemiptera</taxon>
        <taxon>Heteroptera</taxon>
        <taxon>Panheteroptera</taxon>
        <taxon>Cimicomorpha</taxon>
        <taxon>Reduviidae</taxon>
        <taxon>Harpactorinae</taxon>
        <taxon>Harpactorini</taxon>
        <taxon>Rhynocoris</taxon>
    </lineage>
</organism>
<evidence type="ECO:0000256" key="1">
    <source>
        <dbReference type="SAM" id="MobiDB-lite"/>
    </source>
</evidence>
<accession>A0AAW1DHM8</accession>
<feature type="compositionally biased region" description="Basic and acidic residues" evidence="1">
    <location>
        <begin position="282"/>
        <end position="291"/>
    </location>
</feature>